<evidence type="ECO:0000256" key="1">
    <source>
        <dbReference type="SAM" id="MobiDB-lite"/>
    </source>
</evidence>
<sequence length="565" mass="62003">MSDVAQHAAWAVLEIAPTPDTREIKRAYARLAKIHRPEVDATAFQRLRDAYETALELAPQLATTSADAALADSADGPSDAAPLPPADTALVTPQSDPQPEPAAPAAGDVISAALDHTAQTVRAWADELNPALDADDLPALQSALARCLGYPLASLAMVRQQFAHAVLNAMMARKETPLSAIDHASTELGWRDDLTLTREQRTWLQRVAQYRIRLQAEAVARGFAADIAPEAAVAHITSVLSEQQIDGLEDRPWFEMGLMLGLVEPVMAPLPVIDAIAAFFEWQDLAHLRRIEPRLVDFFLQRVQAARFEQNERDYEAGLRAFADDPSPKTADARHARWAARALLRQPHEPGLAFVASLLKPVQQHARAMLEEIETQHPALAAKLDPDAREFWRKPRPQLGDQPLRNLGWLSVPGALCIMYAISQMSGVEDWPGYPLTFWLPVVLGGLLSGVLLTVVLWHLGNDFVPSIARRIQLFLLAWTNRIAPGVFHPRVIDEIAVLLAGSVLPAVYTLSMALGPLNSDLTSNPIPPATLVKDILLLGLPWWLLPFRLASLVRTLWSLRGNAA</sequence>
<gene>
    <name evidence="3" type="ORF">WG78_00085</name>
</gene>
<dbReference type="SUPFAM" id="SSF46565">
    <property type="entry name" value="Chaperone J-domain"/>
    <property type="match status" value="1"/>
</dbReference>
<dbReference type="Proteomes" id="UP000037939">
    <property type="component" value="Unassembled WGS sequence"/>
</dbReference>
<comment type="caution">
    <text evidence="3">The sequence shown here is derived from an EMBL/GenBank/DDBJ whole genome shotgun (WGS) entry which is preliminary data.</text>
</comment>
<keyword evidence="2" id="KW-0472">Membrane</keyword>
<evidence type="ECO:0000313" key="3">
    <source>
        <dbReference type="EMBL" id="KPC55010.1"/>
    </source>
</evidence>
<feature type="transmembrane region" description="Helical" evidence="2">
    <location>
        <begin position="406"/>
        <end position="426"/>
    </location>
</feature>
<evidence type="ECO:0000256" key="2">
    <source>
        <dbReference type="SAM" id="Phobius"/>
    </source>
</evidence>
<reference evidence="3 4" key="1">
    <citation type="submission" date="2015-07" db="EMBL/GenBank/DDBJ databases">
        <title>Draft genome sequence of the Amantichitinum ursilacus IGB-41, a new chitin-degrading bacterium.</title>
        <authorList>
            <person name="Kirstahler P."/>
            <person name="Guenther M."/>
            <person name="Grumaz C."/>
            <person name="Rupp S."/>
            <person name="Zibek S."/>
            <person name="Sohn K."/>
        </authorList>
    </citation>
    <scope>NUCLEOTIDE SEQUENCE [LARGE SCALE GENOMIC DNA]</scope>
    <source>
        <strain evidence="3 4">IGB-41</strain>
    </source>
</reference>
<feature type="region of interest" description="Disordered" evidence="1">
    <location>
        <begin position="68"/>
        <end position="105"/>
    </location>
</feature>
<evidence type="ECO:0008006" key="5">
    <source>
        <dbReference type="Google" id="ProtNLM"/>
    </source>
</evidence>
<feature type="transmembrane region" description="Helical" evidence="2">
    <location>
        <begin position="496"/>
        <end position="516"/>
    </location>
</feature>
<dbReference type="InterPro" id="IPR001623">
    <property type="entry name" value="DnaJ_domain"/>
</dbReference>
<feature type="compositionally biased region" description="Low complexity" evidence="1">
    <location>
        <begin position="68"/>
        <end position="90"/>
    </location>
</feature>
<evidence type="ECO:0000313" key="4">
    <source>
        <dbReference type="Proteomes" id="UP000037939"/>
    </source>
</evidence>
<dbReference type="RefSeq" id="WP_053935750.1">
    <property type="nucleotide sequence ID" value="NZ_LAQT01000001.1"/>
</dbReference>
<keyword evidence="2" id="KW-1133">Transmembrane helix</keyword>
<dbReference type="STRING" id="857265.WG78_00085"/>
<dbReference type="AlphaFoldDB" id="A0A0N0GQM0"/>
<dbReference type="EMBL" id="LAQT01000001">
    <property type="protein sequence ID" value="KPC55010.1"/>
    <property type="molecule type" value="Genomic_DNA"/>
</dbReference>
<dbReference type="OrthoDB" id="5524449at2"/>
<feature type="transmembrane region" description="Helical" evidence="2">
    <location>
        <begin position="536"/>
        <end position="558"/>
    </location>
</feature>
<accession>A0A0N0GQM0</accession>
<protein>
    <recommendedName>
        <fullName evidence="5">J domain-containing protein</fullName>
    </recommendedName>
</protein>
<organism evidence="3 4">
    <name type="scientific">Amantichitinum ursilacus</name>
    <dbReference type="NCBI Taxonomy" id="857265"/>
    <lineage>
        <taxon>Bacteria</taxon>
        <taxon>Pseudomonadati</taxon>
        <taxon>Pseudomonadota</taxon>
        <taxon>Betaproteobacteria</taxon>
        <taxon>Neisseriales</taxon>
        <taxon>Chitinibacteraceae</taxon>
        <taxon>Amantichitinum</taxon>
    </lineage>
</organism>
<keyword evidence="2" id="KW-0812">Transmembrane</keyword>
<feature type="transmembrane region" description="Helical" evidence="2">
    <location>
        <begin position="438"/>
        <end position="461"/>
    </location>
</feature>
<dbReference type="CDD" id="cd06257">
    <property type="entry name" value="DnaJ"/>
    <property type="match status" value="1"/>
</dbReference>
<dbReference type="InterPro" id="IPR036869">
    <property type="entry name" value="J_dom_sf"/>
</dbReference>
<keyword evidence="4" id="KW-1185">Reference proteome</keyword>
<name>A0A0N0GQM0_9NEIS</name>
<dbReference type="Gene3D" id="1.10.287.110">
    <property type="entry name" value="DnaJ domain"/>
    <property type="match status" value="1"/>
</dbReference>
<proteinExistence type="predicted"/>